<name>A0A5B9MFD5_9BACT</name>
<accession>A0A5B9MFD5</accession>
<dbReference type="InterPro" id="IPR011990">
    <property type="entry name" value="TPR-like_helical_dom_sf"/>
</dbReference>
<dbReference type="EMBL" id="CP036264">
    <property type="protein sequence ID" value="QEF98275.1"/>
    <property type="molecule type" value="Genomic_DNA"/>
</dbReference>
<dbReference type="SUPFAM" id="SSF48452">
    <property type="entry name" value="TPR-like"/>
    <property type="match status" value="1"/>
</dbReference>
<keyword evidence="2" id="KW-1185">Reference proteome</keyword>
<evidence type="ECO:0000313" key="2">
    <source>
        <dbReference type="Proteomes" id="UP000321353"/>
    </source>
</evidence>
<proteinExistence type="predicted"/>
<dbReference type="Gene3D" id="1.25.40.10">
    <property type="entry name" value="Tetratricopeptide repeat domain"/>
    <property type="match status" value="1"/>
</dbReference>
<organism evidence="1 2">
    <name type="scientific">Stieleria maiorica</name>
    <dbReference type="NCBI Taxonomy" id="2795974"/>
    <lineage>
        <taxon>Bacteria</taxon>
        <taxon>Pseudomonadati</taxon>
        <taxon>Planctomycetota</taxon>
        <taxon>Planctomycetia</taxon>
        <taxon>Pirellulales</taxon>
        <taxon>Pirellulaceae</taxon>
        <taxon>Stieleria</taxon>
    </lineage>
</organism>
<protein>
    <submittedName>
        <fullName evidence="1">Uncharacterized protein</fullName>
    </submittedName>
</protein>
<dbReference type="AlphaFoldDB" id="A0A5B9MFD5"/>
<dbReference type="KEGG" id="smam:Mal15_23250"/>
<dbReference type="Proteomes" id="UP000321353">
    <property type="component" value="Chromosome"/>
</dbReference>
<evidence type="ECO:0000313" key="1">
    <source>
        <dbReference type="EMBL" id="QEF98275.1"/>
    </source>
</evidence>
<sequence length="250" mass="28167">MKRTRSPEALYAELSQVLTEGTADEALNQLDEICRSSPDDGGAFELRGLLAAQTGRPNLAVHYLEHADRLLPLEPLSYRILAHAYSGIGRDKQAVELLHRLAINHADLPWYNRLLARDLLCQGYPELATDALYQGVAFQPREDASWHDLSAAQSVQGDPPSTCLRSVARAIALAPETVEYRVTASNLLIRMDEPLAAYQTVCQVITADQCDLDCECCLWRLIYLFDCFDDHPRMSCCYRRLKSMMMMMMP</sequence>
<reference evidence="1 2" key="1">
    <citation type="submission" date="2019-02" db="EMBL/GenBank/DDBJ databases">
        <title>Planctomycetal bacteria perform biofilm scaping via a novel small molecule.</title>
        <authorList>
            <person name="Jeske O."/>
            <person name="Boedeker C."/>
            <person name="Wiegand S."/>
            <person name="Breitling P."/>
            <person name="Kallscheuer N."/>
            <person name="Jogler M."/>
            <person name="Rohde M."/>
            <person name="Petersen J."/>
            <person name="Medema M.H."/>
            <person name="Surup F."/>
            <person name="Jogler C."/>
        </authorList>
    </citation>
    <scope>NUCLEOTIDE SEQUENCE [LARGE SCALE GENOMIC DNA]</scope>
    <source>
        <strain evidence="1 2">Mal15</strain>
    </source>
</reference>
<dbReference type="RefSeq" id="WP_147867824.1">
    <property type="nucleotide sequence ID" value="NZ_CP036264.1"/>
</dbReference>
<gene>
    <name evidence="1" type="ORF">Mal15_23250</name>
</gene>